<name>A0A1G1XRR7_9BACT</name>
<feature type="region of interest" description="Disordered" evidence="1">
    <location>
        <begin position="53"/>
        <end position="77"/>
    </location>
</feature>
<proteinExistence type="predicted"/>
<gene>
    <name evidence="2" type="ORF">A2Y82_04955</name>
</gene>
<dbReference type="Proteomes" id="UP000176498">
    <property type="component" value="Unassembled WGS sequence"/>
</dbReference>
<feature type="compositionally biased region" description="Basic residues" evidence="1">
    <location>
        <begin position="65"/>
        <end position="77"/>
    </location>
</feature>
<evidence type="ECO:0000313" key="2">
    <source>
        <dbReference type="EMBL" id="OGY42310.1"/>
    </source>
</evidence>
<evidence type="ECO:0000256" key="1">
    <source>
        <dbReference type="SAM" id="MobiDB-lite"/>
    </source>
</evidence>
<protein>
    <submittedName>
        <fullName evidence="2">Uncharacterized protein</fullName>
    </submittedName>
</protein>
<sequence length="77" mass="8784">MTEKVGSIKGIGLVLASESAIREMELKRKVYPSSFVHPLNNFDNVMPEPRETPLSEIVGHFGPRQLKKKRKAKPKRR</sequence>
<dbReference type="EMBL" id="MHHZ01000005">
    <property type="protein sequence ID" value="OGY42310.1"/>
    <property type="molecule type" value="Genomic_DNA"/>
</dbReference>
<dbReference type="AlphaFoldDB" id="A0A1G1XRR7"/>
<accession>A0A1G1XRR7</accession>
<evidence type="ECO:0000313" key="3">
    <source>
        <dbReference type="Proteomes" id="UP000176498"/>
    </source>
</evidence>
<organism evidence="2 3">
    <name type="scientific">Candidatus Buchananbacteria bacterium RBG_13_36_9</name>
    <dbReference type="NCBI Taxonomy" id="1797530"/>
    <lineage>
        <taxon>Bacteria</taxon>
        <taxon>Candidatus Buchananiibacteriota</taxon>
    </lineage>
</organism>
<reference evidence="2 3" key="1">
    <citation type="journal article" date="2016" name="Nat. Commun.">
        <title>Thousands of microbial genomes shed light on interconnected biogeochemical processes in an aquifer system.</title>
        <authorList>
            <person name="Anantharaman K."/>
            <person name="Brown C.T."/>
            <person name="Hug L.A."/>
            <person name="Sharon I."/>
            <person name="Castelle C.J."/>
            <person name="Probst A.J."/>
            <person name="Thomas B.C."/>
            <person name="Singh A."/>
            <person name="Wilkins M.J."/>
            <person name="Karaoz U."/>
            <person name="Brodie E.L."/>
            <person name="Williams K.H."/>
            <person name="Hubbard S.S."/>
            <person name="Banfield J.F."/>
        </authorList>
    </citation>
    <scope>NUCLEOTIDE SEQUENCE [LARGE SCALE GENOMIC DNA]</scope>
</reference>
<comment type="caution">
    <text evidence="2">The sequence shown here is derived from an EMBL/GenBank/DDBJ whole genome shotgun (WGS) entry which is preliminary data.</text>
</comment>